<dbReference type="InterPro" id="IPR036872">
    <property type="entry name" value="CH_dom_sf"/>
</dbReference>
<dbReference type="Pfam" id="PF03271">
    <property type="entry name" value="EB1"/>
    <property type="match status" value="1"/>
</dbReference>
<feature type="compositionally biased region" description="Basic and acidic residues" evidence="11">
    <location>
        <begin position="720"/>
        <end position="732"/>
    </location>
</feature>
<dbReference type="SMART" id="SM00028">
    <property type="entry name" value="TPR"/>
    <property type="match status" value="7"/>
</dbReference>
<dbReference type="Gene3D" id="1.25.40.10">
    <property type="entry name" value="Tetratricopeptide repeat domain"/>
    <property type="match status" value="1"/>
</dbReference>
<dbReference type="SUPFAM" id="SSF140612">
    <property type="entry name" value="EB1 dimerisation domain-like"/>
    <property type="match status" value="1"/>
</dbReference>
<keyword evidence="6" id="KW-0498">Mitosis</keyword>
<evidence type="ECO:0000259" key="13">
    <source>
        <dbReference type="PROSITE" id="PS51230"/>
    </source>
</evidence>
<dbReference type="Gene3D" id="1.20.5.1430">
    <property type="match status" value="1"/>
</dbReference>
<protein>
    <submittedName>
        <fullName evidence="14">Uncharacterized protein</fullName>
    </submittedName>
</protein>
<dbReference type="Pfam" id="PF00307">
    <property type="entry name" value="CH"/>
    <property type="match status" value="1"/>
</dbReference>
<keyword evidence="4" id="KW-0132">Cell division</keyword>
<feature type="domain" description="Calponin-homology (CH)" evidence="12">
    <location>
        <begin position="558"/>
        <end position="660"/>
    </location>
</feature>
<dbReference type="SUPFAM" id="SSF47576">
    <property type="entry name" value="Calponin-homology domain, CH-domain"/>
    <property type="match status" value="1"/>
</dbReference>
<dbReference type="PANTHER" id="PTHR10623">
    <property type="entry name" value="MICROTUBULE-ASSOCIATED PROTEIN RP/EB FAMILY MEMBER"/>
    <property type="match status" value="1"/>
</dbReference>
<keyword evidence="3" id="KW-0963">Cytoplasm</keyword>
<feature type="repeat" description="TPR" evidence="9">
    <location>
        <begin position="400"/>
        <end position="433"/>
    </location>
</feature>
<dbReference type="SUPFAM" id="SSF81901">
    <property type="entry name" value="HCP-like"/>
    <property type="match status" value="1"/>
</dbReference>
<dbReference type="Gene3D" id="1.10.418.10">
    <property type="entry name" value="Calponin-like domain"/>
    <property type="match status" value="1"/>
</dbReference>
<evidence type="ECO:0000256" key="11">
    <source>
        <dbReference type="SAM" id="MobiDB-lite"/>
    </source>
</evidence>
<feature type="repeat" description="TPR" evidence="9">
    <location>
        <begin position="130"/>
        <end position="163"/>
    </location>
</feature>
<dbReference type="InterPro" id="IPR027328">
    <property type="entry name" value="MAPRE"/>
</dbReference>
<sequence length="858" mass="97928">MNHKDNTLSHLRTAVQDYVYKHMYVSATFWADKAVSLSRDSPEDVYHFIQCLLHSGEYQRVVHLLSTGKWSALGKKHLVFVYLTARAHASCNHWSEVIALLEPAVEDEFPPNVYPNTAPWIGCPLGDLRSECHLIYGISLEKTENYDSAVEHYRKALQYNPLCYEALENLNRYETSIERKADVEKTLKPYLQKLPTKDLRDLVHTVLLSQIHTPTADTPPAKYPGLSENADFLVVKAERLTNLYEFEESYRITTRILQDDLFHSRALLMHLATSVQLKKKAELYRMGHRLVVACPDSPLSWYAAGCYYYCVGKQEEARRMFNKSTSLDKQFGQALLACGQSLAMEGERDHAIAVYSIAATVMKGCHLPKMYIGLEYMLTGNYNYAANSLEQAKLIAPYDPVLLQEIGVLYYHTGNYILAEKFFRMSLNRSPLENGDQCSPEWEVILFNLGQTYRKLGAYEQALQFYKRALHLKPDTPSTMSSIAHVHLLLEEYEKAIFLCESVLNHNSNDQFTCLMLNYAIEELQHQRLPFLTLPTPEKMAGTVDYNVINVTNAPASGLGRSEYLGWINSSLDLQLKKVEEMCTGAAYCQFFDIMFPGAINLKKIKFTTKQEYEYINNFKILQGSFSQLKVEKTIPIEKIVKGKFQDNFEFLQWFKEFYNRNYDPDRSQNEYDPVKVREAAGKKGGVSTRVPSTTPKSSIQQASPAPRAKPPTTKIAAKKTPEPAGPKKERVSASSRPESVNSELEKRLEDAQMIIAETDQKLKEYEIFAENATLDLEQCTKERDFYFSKLRKIEVIVQESYQQGDSVLESIQVILYETEEGFTLPPEEEPQPGFDSQLEDVDGPVGNLAQDETSETY</sequence>
<dbReference type="PROSITE" id="PS51230">
    <property type="entry name" value="EB1_C"/>
    <property type="match status" value="1"/>
</dbReference>
<keyword evidence="9" id="KW-0802">TPR repeat</keyword>
<feature type="region of interest" description="Disordered" evidence="11">
    <location>
        <begin position="823"/>
        <end position="858"/>
    </location>
</feature>
<evidence type="ECO:0000256" key="3">
    <source>
        <dbReference type="ARBA" id="ARBA00022490"/>
    </source>
</evidence>
<dbReference type="SUPFAM" id="SSF48452">
    <property type="entry name" value="TPR-like"/>
    <property type="match status" value="1"/>
</dbReference>
<evidence type="ECO:0000256" key="6">
    <source>
        <dbReference type="ARBA" id="ARBA00022776"/>
    </source>
</evidence>
<name>A0AAV7JD00_9METZ</name>
<evidence type="ECO:0000256" key="4">
    <source>
        <dbReference type="ARBA" id="ARBA00022618"/>
    </source>
</evidence>
<evidence type="ECO:0000313" key="14">
    <source>
        <dbReference type="EMBL" id="KAI6646664.1"/>
    </source>
</evidence>
<dbReference type="FunFam" id="1.10.418.10:FF:000007">
    <property type="entry name" value="Microtubule-associated protein, RP/EB family, member 2"/>
    <property type="match status" value="1"/>
</dbReference>
<comment type="similarity">
    <text evidence="2">Belongs to the MAPRE family.</text>
</comment>
<feature type="compositionally biased region" description="Low complexity" evidence="11">
    <location>
        <begin position="703"/>
        <end position="716"/>
    </location>
</feature>
<reference evidence="14 15" key="1">
    <citation type="journal article" date="2023" name="BMC Biol.">
        <title>The compact genome of the sponge Oopsacas minuta (Hexactinellida) is lacking key metazoan core genes.</title>
        <authorList>
            <person name="Santini S."/>
            <person name="Schenkelaars Q."/>
            <person name="Jourda C."/>
            <person name="Duchesne M."/>
            <person name="Belahbib H."/>
            <person name="Rocher C."/>
            <person name="Selva M."/>
            <person name="Riesgo A."/>
            <person name="Vervoort M."/>
            <person name="Leys S.P."/>
            <person name="Kodjabachian L."/>
            <person name="Le Bivic A."/>
            <person name="Borchiellini C."/>
            <person name="Claverie J.M."/>
            <person name="Renard E."/>
        </authorList>
    </citation>
    <scope>NUCLEOTIDE SEQUENCE [LARGE SCALE GENOMIC DNA]</scope>
    <source>
        <strain evidence="14">SPO-2</strain>
    </source>
</reference>
<dbReference type="GO" id="GO:0008017">
    <property type="term" value="F:microtubule binding"/>
    <property type="evidence" value="ECO:0007669"/>
    <property type="project" value="InterPro"/>
</dbReference>
<evidence type="ECO:0000256" key="2">
    <source>
        <dbReference type="ARBA" id="ARBA00010729"/>
    </source>
</evidence>
<dbReference type="PROSITE" id="PS50293">
    <property type="entry name" value="TPR_REGION"/>
    <property type="match status" value="1"/>
</dbReference>
<keyword evidence="15" id="KW-1185">Reference proteome</keyword>
<gene>
    <name evidence="14" type="ORF">LOD99_12785</name>
</gene>
<keyword evidence="7" id="KW-0206">Cytoskeleton</keyword>
<evidence type="ECO:0000256" key="5">
    <source>
        <dbReference type="ARBA" id="ARBA00022701"/>
    </source>
</evidence>
<dbReference type="InterPro" id="IPR011990">
    <property type="entry name" value="TPR-like_helical_dom_sf"/>
</dbReference>
<dbReference type="Proteomes" id="UP001165289">
    <property type="component" value="Unassembled WGS sequence"/>
</dbReference>
<proteinExistence type="inferred from homology"/>
<dbReference type="EMBL" id="JAKMXF010000354">
    <property type="protein sequence ID" value="KAI6646664.1"/>
    <property type="molecule type" value="Genomic_DNA"/>
</dbReference>
<comment type="subcellular location">
    <subcellularLocation>
        <location evidence="1">Cytoplasm</location>
        <location evidence="1">Cytoskeleton</location>
    </subcellularLocation>
</comment>
<feature type="compositionally biased region" description="Polar residues" evidence="11">
    <location>
        <begin position="733"/>
        <end position="743"/>
    </location>
</feature>
<comment type="caution">
    <text evidence="14">The sequence shown here is derived from an EMBL/GenBank/DDBJ whole genome shotgun (WGS) entry which is preliminary data.</text>
</comment>
<evidence type="ECO:0000259" key="12">
    <source>
        <dbReference type="PROSITE" id="PS50021"/>
    </source>
</evidence>
<dbReference type="InterPro" id="IPR019734">
    <property type="entry name" value="TPR_rpt"/>
</dbReference>
<dbReference type="GO" id="GO:0051301">
    <property type="term" value="P:cell division"/>
    <property type="evidence" value="ECO:0007669"/>
    <property type="project" value="UniProtKB-KW"/>
</dbReference>
<keyword evidence="5 10" id="KW-0493">Microtubule</keyword>
<dbReference type="Pfam" id="PF12895">
    <property type="entry name" value="ANAPC3"/>
    <property type="match status" value="1"/>
</dbReference>
<feature type="region of interest" description="Disordered" evidence="11">
    <location>
        <begin position="681"/>
        <end position="745"/>
    </location>
</feature>
<dbReference type="Pfam" id="PF00515">
    <property type="entry name" value="TPR_1"/>
    <property type="match status" value="1"/>
</dbReference>
<dbReference type="InterPro" id="IPR036133">
    <property type="entry name" value="EB1_C_sf"/>
</dbReference>
<evidence type="ECO:0000256" key="1">
    <source>
        <dbReference type="ARBA" id="ARBA00004245"/>
    </source>
</evidence>
<evidence type="ECO:0000256" key="10">
    <source>
        <dbReference type="PROSITE-ProRule" id="PRU00576"/>
    </source>
</evidence>
<feature type="domain" description="EB1 C-terminal" evidence="13">
    <location>
        <begin position="755"/>
        <end position="825"/>
    </location>
</feature>
<dbReference type="GO" id="GO:0005874">
    <property type="term" value="C:microtubule"/>
    <property type="evidence" value="ECO:0007669"/>
    <property type="project" value="UniProtKB-KW"/>
</dbReference>
<dbReference type="InterPro" id="IPR004953">
    <property type="entry name" value="EB1_C"/>
</dbReference>
<organism evidence="14 15">
    <name type="scientific">Oopsacas minuta</name>
    <dbReference type="NCBI Taxonomy" id="111878"/>
    <lineage>
        <taxon>Eukaryota</taxon>
        <taxon>Metazoa</taxon>
        <taxon>Porifera</taxon>
        <taxon>Hexactinellida</taxon>
        <taxon>Hexasterophora</taxon>
        <taxon>Lyssacinosida</taxon>
        <taxon>Leucopsacidae</taxon>
        <taxon>Oopsacas</taxon>
    </lineage>
</organism>
<evidence type="ECO:0000256" key="7">
    <source>
        <dbReference type="ARBA" id="ARBA00023212"/>
    </source>
</evidence>
<accession>A0AAV7JD00</accession>
<dbReference type="PROSITE" id="PS50021">
    <property type="entry name" value="CH"/>
    <property type="match status" value="1"/>
</dbReference>
<keyword evidence="8" id="KW-0131">Cell cycle</keyword>
<evidence type="ECO:0000256" key="8">
    <source>
        <dbReference type="ARBA" id="ARBA00023306"/>
    </source>
</evidence>
<feature type="compositionally biased region" description="Polar residues" evidence="11">
    <location>
        <begin position="690"/>
        <end position="702"/>
    </location>
</feature>
<dbReference type="Pfam" id="PF13432">
    <property type="entry name" value="TPR_16"/>
    <property type="match status" value="1"/>
</dbReference>
<evidence type="ECO:0000313" key="15">
    <source>
        <dbReference type="Proteomes" id="UP001165289"/>
    </source>
</evidence>
<dbReference type="InterPro" id="IPR001715">
    <property type="entry name" value="CH_dom"/>
</dbReference>
<feature type="repeat" description="TPR" evidence="9">
    <location>
        <begin position="443"/>
        <end position="476"/>
    </location>
</feature>
<dbReference type="PROSITE" id="PS50005">
    <property type="entry name" value="TPR"/>
    <property type="match status" value="3"/>
</dbReference>
<dbReference type="AlphaFoldDB" id="A0AAV7JD00"/>
<evidence type="ECO:0000256" key="9">
    <source>
        <dbReference type="PROSITE-ProRule" id="PRU00339"/>
    </source>
</evidence>